<proteinExistence type="predicted"/>
<comment type="caution">
    <text evidence="2">The sequence shown here is derived from an EMBL/GenBank/DDBJ whole genome shotgun (WGS) entry which is preliminary data.</text>
</comment>
<evidence type="ECO:0000313" key="2">
    <source>
        <dbReference type="EMBL" id="EKG17563.1"/>
    </source>
</evidence>
<gene>
    <name evidence="2" type="ORF">MPH_05184</name>
</gene>
<protein>
    <submittedName>
        <fullName evidence="2">Uncharacterized protein</fullName>
    </submittedName>
</protein>
<evidence type="ECO:0000256" key="1">
    <source>
        <dbReference type="SAM" id="MobiDB-lite"/>
    </source>
</evidence>
<accession>K2RSA6</accession>
<organism evidence="2 3">
    <name type="scientific">Macrophomina phaseolina (strain MS6)</name>
    <name type="common">Charcoal rot fungus</name>
    <dbReference type="NCBI Taxonomy" id="1126212"/>
    <lineage>
        <taxon>Eukaryota</taxon>
        <taxon>Fungi</taxon>
        <taxon>Dikarya</taxon>
        <taxon>Ascomycota</taxon>
        <taxon>Pezizomycotina</taxon>
        <taxon>Dothideomycetes</taxon>
        <taxon>Dothideomycetes incertae sedis</taxon>
        <taxon>Botryosphaeriales</taxon>
        <taxon>Botryosphaeriaceae</taxon>
        <taxon>Macrophomina</taxon>
    </lineage>
</organism>
<dbReference type="AlphaFoldDB" id="K2RSA6"/>
<reference evidence="2 3" key="1">
    <citation type="journal article" date="2012" name="BMC Genomics">
        <title>Tools to kill: Genome of one of the most destructive plant pathogenic fungi Macrophomina phaseolina.</title>
        <authorList>
            <person name="Islam M.S."/>
            <person name="Haque M.S."/>
            <person name="Islam M.M."/>
            <person name="Emdad E.M."/>
            <person name="Halim A."/>
            <person name="Hossen Q.M.M."/>
            <person name="Hossain M.Z."/>
            <person name="Ahmed B."/>
            <person name="Rahim S."/>
            <person name="Rahman M.S."/>
            <person name="Alam M.M."/>
            <person name="Hou S."/>
            <person name="Wan X."/>
            <person name="Saito J.A."/>
            <person name="Alam M."/>
        </authorList>
    </citation>
    <scope>NUCLEOTIDE SEQUENCE [LARGE SCALE GENOMIC DNA]</scope>
    <source>
        <strain evidence="2 3">MS6</strain>
    </source>
</reference>
<evidence type="ECO:0000313" key="3">
    <source>
        <dbReference type="Proteomes" id="UP000007129"/>
    </source>
</evidence>
<name>K2RSA6_MACPH</name>
<sequence>MKVKPPEAKLLWVADSDWAIDQCGVGIYVSDEDVKTGMEYYDYVTSLADAFVRSKGNDDFVKSFLAPTSPQLSLITGSRGRKYHCRRWRARQNIDNRHNRLNIQQPPSEGLRGREGNAQSPSTRLGALPDPTASHHTGTYSGVWRSGSDVRVGPRANNHVLRILTANLNRETLPKKL</sequence>
<dbReference type="EMBL" id="AHHD01000232">
    <property type="protein sequence ID" value="EKG17563.1"/>
    <property type="molecule type" value="Genomic_DNA"/>
</dbReference>
<dbReference type="Proteomes" id="UP000007129">
    <property type="component" value="Unassembled WGS sequence"/>
</dbReference>
<feature type="region of interest" description="Disordered" evidence="1">
    <location>
        <begin position="96"/>
        <end position="149"/>
    </location>
</feature>
<dbReference type="InParanoid" id="K2RSA6"/>
<dbReference type="HOGENOM" id="CLU_1518151_0_0_1"/>
<dbReference type="VEuPathDB" id="FungiDB:MPH_05184"/>